<protein>
    <recommendedName>
        <fullName evidence="4">Fungal calcium binding protein domain-containing protein</fullName>
    </recommendedName>
</protein>
<reference evidence="3" key="2">
    <citation type="submission" date="2015-01" db="EMBL/GenBank/DDBJ databases">
        <title>Evolutionary Origins and Diversification of the Mycorrhizal Mutualists.</title>
        <authorList>
            <consortium name="DOE Joint Genome Institute"/>
            <consortium name="Mycorrhizal Genomics Consortium"/>
            <person name="Kohler A."/>
            <person name="Kuo A."/>
            <person name="Nagy L.G."/>
            <person name="Floudas D."/>
            <person name="Copeland A."/>
            <person name="Barry K.W."/>
            <person name="Cichocki N."/>
            <person name="Veneault-Fourrey C."/>
            <person name="LaButti K."/>
            <person name="Lindquist E.A."/>
            <person name="Lipzen A."/>
            <person name="Lundell T."/>
            <person name="Morin E."/>
            <person name="Murat C."/>
            <person name="Riley R."/>
            <person name="Ohm R."/>
            <person name="Sun H."/>
            <person name="Tunlid A."/>
            <person name="Henrissat B."/>
            <person name="Grigoriev I.V."/>
            <person name="Hibbett D.S."/>
            <person name="Martin F."/>
        </authorList>
    </citation>
    <scope>NUCLEOTIDE SEQUENCE [LARGE SCALE GENOMIC DNA]</scope>
    <source>
        <strain evidence="3">MAFF 305830</strain>
    </source>
</reference>
<gene>
    <name evidence="2" type="ORF">M408DRAFT_332577</name>
</gene>
<feature type="chain" id="PRO_5002161106" description="Fungal calcium binding protein domain-containing protein" evidence="1">
    <location>
        <begin position="19"/>
        <end position="180"/>
    </location>
</feature>
<keyword evidence="3" id="KW-1185">Reference proteome</keyword>
<dbReference type="EMBL" id="KN824344">
    <property type="protein sequence ID" value="KIM23004.1"/>
    <property type="molecule type" value="Genomic_DNA"/>
</dbReference>
<sequence>MFFKTVILTAALVGSAAALAIEERAIDPALAPLGNVPPACQSSCEILTGLANIDPSNLSTLSAVCTPETGASFNTCITCFERESPATFTPELLTALQSAADQLGTGCLLVGSPVSSITIPTPTGTGGGSANTGAATLTGTASSAVVSPSATTSRNSAMNLQAGGAGLVAVISAIGAALVL</sequence>
<keyword evidence="1" id="KW-0732">Signal</keyword>
<dbReference type="HOGENOM" id="CLU_1497125_0_0_1"/>
<evidence type="ECO:0008006" key="4">
    <source>
        <dbReference type="Google" id="ProtNLM"/>
    </source>
</evidence>
<evidence type="ECO:0000313" key="2">
    <source>
        <dbReference type="EMBL" id="KIM23004.1"/>
    </source>
</evidence>
<accession>A0A0C3ASJ4</accession>
<dbReference type="OrthoDB" id="3253149at2759"/>
<name>A0A0C3ASJ4_SERVB</name>
<organism evidence="2 3">
    <name type="scientific">Serendipita vermifera MAFF 305830</name>
    <dbReference type="NCBI Taxonomy" id="933852"/>
    <lineage>
        <taxon>Eukaryota</taxon>
        <taxon>Fungi</taxon>
        <taxon>Dikarya</taxon>
        <taxon>Basidiomycota</taxon>
        <taxon>Agaricomycotina</taxon>
        <taxon>Agaricomycetes</taxon>
        <taxon>Sebacinales</taxon>
        <taxon>Serendipitaceae</taxon>
        <taxon>Serendipita</taxon>
    </lineage>
</organism>
<feature type="signal peptide" evidence="1">
    <location>
        <begin position="1"/>
        <end position="18"/>
    </location>
</feature>
<dbReference type="AlphaFoldDB" id="A0A0C3ASJ4"/>
<proteinExistence type="predicted"/>
<evidence type="ECO:0000313" key="3">
    <source>
        <dbReference type="Proteomes" id="UP000054097"/>
    </source>
</evidence>
<reference evidence="2 3" key="1">
    <citation type="submission" date="2014-04" db="EMBL/GenBank/DDBJ databases">
        <authorList>
            <consortium name="DOE Joint Genome Institute"/>
            <person name="Kuo A."/>
            <person name="Zuccaro A."/>
            <person name="Kohler A."/>
            <person name="Nagy L.G."/>
            <person name="Floudas D."/>
            <person name="Copeland A."/>
            <person name="Barry K.W."/>
            <person name="Cichocki N."/>
            <person name="Veneault-Fourrey C."/>
            <person name="LaButti K."/>
            <person name="Lindquist E.A."/>
            <person name="Lipzen A."/>
            <person name="Lundell T."/>
            <person name="Morin E."/>
            <person name="Murat C."/>
            <person name="Sun H."/>
            <person name="Tunlid A."/>
            <person name="Henrissat B."/>
            <person name="Grigoriev I.V."/>
            <person name="Hibbett D.S."/>
            <person name="Martin F."/>
            <person name="Nordberg H.P."/>
            <person name="Cantor M.N."/>
            <person name="Hua S.X."/>
        </authorList>
    </citation>
    <scope>NUCLEOTIDE SEQUENCE [LARGE SCALE GENOMIC DNA]</scope>
    <source>
        <strain evidence="2 3">MAFF 305830</strain>
    </source>
</reference>
<dbReference type="Proteomes" id="UP000054097">
    <property type="component" value="Unassembled WGS sequence"/>
</dbReference>
<evidence type="ECO:0000256" key="1">
    <source>
        <dbReference type="SAM" id="SignalP"/>
    </source>
</evidence>